<organism evidence="1">
    <name type="scientific">marine sediment metagenome</name>
    <dbReference type="NCBI Taxonomy" id="412755"/>
    <lineage>
        <taxon>unclassified sequences</taxon>
        <taxon>metagenomes</taxon>
        <taxon>ecological metagenomes</taxon>
    </lineage>
</organism>
<gene>
    <name evidence="1" type="ORF">LCGC14_2401610</name>
</gene>
<dbReference type="EMBL" id="LAZR01036076">
    <property type="protein sequence ID" value="KKL25808.1"/>
    <property type="molecule type" value="Genomic_DNA"/>
</dbReference>
<evidence type="ECO:0000313" key="1">
    <source>
        <dbReference type="EMBL" id="KKL25808.1"/>
    </source>
</evidence>
<dbReference type="AlphaFoldDB" id="A0A0F9EPM2"/>
<protein>
    <submittedName>
        <fullName evidence="1">Uncharacterized protein</fullName>
    </submittedName>
</protein>
<feature type="non-terminal residue" evidence="1">
    <location>
        <position position="1"/>
    </location>
</feature>
<sequence>VEPLRKQQKMRKFELSIVFVNSRQLALRLETLSIAI</sequence>
<accession>A0A0F9EPM2</accession>
<name>A0A0F9EPM2_9ZZZZ</name>
<reference evidence="1" key="1">
    <citation type="journal article" date="2015" name="Nature">
        <title>Complex archaea that bridge the gap between prokaryotes and eukaryotes.</title>
        <authorList>
            <person name="Spang A."/>
            <person name="Saw J.H."/>
            <person name="Jorgensen S.L."/>
            <person name="Zaremba-Niedzwiedzka K."/>
            <person name="Martijn J."/>
            <person name="Lind A.E."/>
            <person name="van Eijk R."/>
            <person name="Schleper C."/>
            <person name="Guy L."/>
            <person name="Ettema T.J."/>
        </authorList>
    </citation>
    <scope>NUCLEOTIDE SEQUENCE</scope>
</reference>
<comment type="caution">
    <text evidence="1">The sequence shown here is derived from an EMBL/GenBank/DDBJ whole genome shotgun (WGS) entry which is preliminary data.</text>
</comment>
<proteinExistence type="predicted"/>